<reference evidence="1" key="1">
    <citation type="submission" date="2020-11" db="EMBL/GenBank/DDBJ databases">
        <authorList>
            <person name="Tran Van P."/>
        </authorList>
    </citation>
    <scope>NUCLEOTIDE SEQUENCE</scope>
</reference>
<dbReference type="EMBL" id="OE840833">
    <property type="protein sequence ID" value="CAD7592840.1"/>
    <property type="molecule type" value="Genomic_DNA"/>
</dbReference>
<name>A0A7R9PL88_TIMGE</name>
<gene>
    <name evidence="1" type="ORF">TGEB3V08_LOCUS5084</name>
</gene>
<accession>A0A7R9PL88</accession>
<dbReference type="AlphaFoldDB" id="A0A7R9PL88"/>
<sequence>MQVPMGILLPPTLTVPTARLSLLMGQVWVPGLLPICTTTTPTTTDSHIHYTLICKLSFHQDSRRVELKMIVPRDLMATILAETWPLDIGYTSIPIHPKGKLK</sequence>
<protein>
    <submittedName>
        <fullName evidence="1">Uncharacterized protein</fullName>
    </submittedName>
</protein>
<proteinExistence type="predicted"/>
<evidence type="ECO:0000313" key="1">
    <source>
        <dbReference type="EMBL" id="CAD7592840.1"/>
    </source>
</evidence>
<organism evidence="1">
    <name type="scientific">Timema genevievae</name>
    <name type="common">Walking stick</name>
    <dbReference type="NCBI Taxonomy" id="629358"/>
    <lineage>
        <taxon>Eukaryota</taxon>
        <taxon>Metazoa</taxon>
        <taxon>Ecdysozoa</taxon>
        <taxon>Arthropoda</taxon>
        <taxon>Hexapoda</taxon>
        <taxon>Insecta</taxon>
        <taxon>Pterygota</taxon>
        <taxon>Neoptera</taxon>
        <taxon>Polyneoptera</taxon>
        <taxon>Phasmatodea</taxon>
        <taxon>Timematodea</taxon>
        <taxon>Timematoidea</taxon>
        <taxon>Timematidae</taxon>
        <taxon>Timema</taxon>
    </lineage>
</organism>